<keyword evidence="4" id="KW-0963">Cytoplasm</keyword>
<feature type="domain" description="MI" evidence="8">
    <location>
        <begin position="142"/>
        <end position="263"/>
    </location>
</feature>
<dbReference type="SUPFAM" id="SSF48371">
    <property type="entry name" value="ARM repeat"/>
    <property type="match status" value="2"/>
</dbReference>
<evidence type="ECO:0000256" key="7">
    <source>
        <dbReference type="SAM" id="MobiDB-lite"/>
    </source>
</evidence>
<comment type="similarity">
    <text evidence="2">Belongs to the PDCD4 family.</text>
</comment>
<protein>
    <recommendedName>
        <fullName evidence="3">Programmed cell death protein 4</fullName>
    </recommendedName>
</protein>
<evidence type="ECO:0000256" key="1">
    <source>
        <dbReference type="ARBA" id="ARBA00004496"/>
    </source>
</evidence>
<evidence type="ECO:0000256" key="6">
    <source>
        <dbReference type="ARBA" id="ARBA00023242"/>
    </source>
</evidence>
<gene>
    <name evidence="9" type="ORF">V1264_013855</name>
</gene>
<dbReference type="AlphaFoldDB" id="A0AAN9GKD2"/>
<comment type="subcellular location">
    <subcellularLocation>
        <location evidence="1">Cytoplasm</location>
    </subcellularLocation>
</comment>
<feature type="region of interest" description="Disordered" evidence="7">
    <location>
        <begin position="1"/>
        <end position="101"/>
    </location>
</feature>
<feature type="compositionally biased region" description="Polar residues" evidence="7">
    <location>
        <begin position="50"/>
        <end position="68"/>
    </location>
</feature>
<feature type="domain" description="MI" evidence="8">
    <location>
        <begin position="305"/>
        <end position="428"/>
    </location>
</feature>
<dbReference type="InterPro" id="IPR016024">
    <property type="entry name" value="ARM-type_fold"/>
</dbReference>
<feature type="compositionally biased region" description="Gly residues" evidence="7">
    <location>
        <begin position="90"/>
        <end position="101"/>
    </location>
</feature>
<organism evidence="9 10">
    <name type="scientific">Littorina saxatilis</name>
    <dbReference type="NCBI Taxonomy" id="31220"/>
    <lineage>
        <taxon>Eukaryota</taxon>
        <taxon>Metazoa</taxon>
        <taxon>Spiralia</taxon>
        <taxon>Lophotrochozoa</taxon>
        <taxon>Mollusca</taxon>
        <taxon>Gastropoda</taxon>
        <taxon>Caenogastropoda</taxon>
        <taxon>Littorinimorpha</taxon>
        <taxon>Littorinoidea</taxon>
        <taxon>Littorinidae</taxon>
        <taxon>Littorina</taxon>
    </lineage>
</organism>
<dbReference type="InterPro" id="IPR003891">
    <property type="entry name" value="Initiation_fac_eIF4g_MI"/>
</dbReference>
<comment type="caution">
    <text evidence="9">The sequence shown here is derived from an EMBL/GenBank/DDBJ whole genome shotgun (WGS) entry which is preliminary data.</text>
</comment>
<keyword evidence="6" id="KW-0539">Nucleus</keyword>
<dbReference type="EMBL" id="JBAMIC010000003">
    <property type="protein sequence ID" value="KAK7109895.1"/>
    <property type="molecule type" value="Genomic_DNA"/>
</dbReference>
<evidence type="ECO:0000256" key="2">
    <source>
        <dbReference type="ARBA" id="ARBA00005497"/>
    </source>
</evidence>
<evidence type="ECO:0000259" key="8">
    <source>
        <dbReference type="PROSITE" id="PS51366"/>
    </source>
</evidence>
<name>A0AAN9GKD2_9CAEN</name>
<keyword evidence="5" id="KW-0677">Repeat</keyword>
<dbReference type="FunFam" id="1.25.40.180:FF:000009">
    <property type="entry name" value="programmed cell death protein 4"/>
    <property type="match status" value="1"/>
</dbReference>
<dbReference type="GO" id="GO:0005634">
    <property type="term" value="C:nucleus"/>
    <property type="evidence" value="ECO:0007669"/>
    <property type="project" value="TreeGrafter"/>
</dbReference>
<dbReference type="Gene3D" id="1.25.40.180">
    <property type="match status" value="2"/>
</dbReference>
<dbReference type="InterPro" id="IPR039778">
    <property type="entry name" value="PDCD4"/>
</dbReference>
<sequence length="448" mass="49846">MEGVSENRIQDGVPTDVTMNGDDLLIEEELNTETGQLGDRPVRKARRQLSRQTSGGDGTSNSNAQTTKKVVLFNKNSRKSRDGRGRGMPKKGGAGGKGTWGRVGEVVEEGNMDAHDPNYDSDSLEDGTVSFEKICPEMTREDFEKFLDPVIMEYFEHGDSKDVVEELSDVNIEHLKSGLVEFLVSKALDHKDHHRELTSVLISDLYGKVLSGGDVTEGFDEVLNHLSDLAIDTPDASNLVGKFIARAVADDCLPPKYIIKHKGEADCTLTKKAVDHADVLLNQTHGFVRLDNIWGTGGGIRPVKLLIKKIVMLLKEYLSSSDLREATQCLTELNVPHFHHEVVYEATVIVMEDSHERAAEMMAKLLKSWADAVIITPEQFRVGFNRVFDNMPDICLDVPNAYTLLEEFITVCQKEDFLPESILKDMPQRGRKRFVSEGDGGRVKETTS</sequence>
<evidence type="ECO:0000256" key="5">
    <source>
        <dbReference type="ARBA" id="ARBA00022737"/>
    </source>
</evidence>
<evidence type="ECO:0000256" key="4">
    <source>
        <dbReference type="ARBA" id="ARBA00022490"/>
    </source>
</evidence>
<evidence type="ECO:0000313" key="10">
    <source>
        <dbReference type="Proteomes" id="UP001374579"/>
    </source>
</evidence>
<reference evidence="9 10" key="1">
    <citation type="submission" date="2024-02" db="EMBL/GenBank/DDBJ databases">
        <title>Chromosome-scale genome assembly of the rough periwinkle Littorina saxatilis.</title>
        <authorList>
            <person name="De Jode A."/>
            <person name="Faria R."/>
            <person name="Formenti G."/>
            <person name="Sims Y."/>
            <person name="Smith T.P."/>
            <person name="Tracey A."/>
            <person name="Wood J.M.D."/>
            <person name="Zagrodzka Z.B."/>
            <person name="Johannesson K."/>
            <person name="Butlin R.K."/>
            <person name="Leder E.H."/>
        </authorList>
    </citation>
    <scope>NUCLEOTIDE SEQUENCE [LARGE SCALE GENOMIC DNA]</scope>
    <source>
        <strain evidence="9">Snail1</strain>
        <tissue evidence="9">Muscle</tissue>
    </source>
</reference>
<proteinExistence type="inferred from homology"/>
<keyword evidence="10" id="KW-1185">Reference proteome</keyword>
<dbReference type="Proteomes" id="UP001374579">
    <property type="component" value="Unassembled WGS sequence"/>
</dbReference>
<dbReference type="GO" id="GO:0045892">
    <property type="term" value="P:negative regulation of DNA-templated transcription"/>
    <property type="evidence" value="ECO:0007669"/>
    <property type="project" value="InterPro"/>
</dbReference>
<dbReference type="PROSITE" id="PS51366">
    <property type="entry name" value="MI"/>
    <property type="match status" value="2"/>
</dbReference>
<dbReference type="Pfam" id="PF02847">
    <property type="entry name" value="MA3"/>
    <property type="match status" value="2"/>
</dbReference>
<dbReference type="GO" id="GO:0005829">
    <property type="term" value="C:cytosol"/>
    <property type="evidence" value="ECO:0007669"/>
    <property type="project" value="TreeGrafter"/>
</dbReference>
<evidence type="ECO:0000256" key="3">
    <source>
        <dbReference type="ARBA" id="ARBA00014414"/>
    </source>
</evidence>
<dbReference type="PANTHER" id="PTHR12626">
    <property type="entry name" value="PROGRAMMED CELL DEATH 4"/>
    <property type="match status" value="1"/>
</dbReference>
<accession>A0AAN9GKD2</accession>
<dbReference type="FunFam" id="1.25.40.180:FF:000008">
    <property type="entry name" value="Programmed cell death protein 4"/>
    <property type="match status" value="1"/>
</dbReference>
<evidence type="ECO:0000313" key="9">
    <source>
        <dbReference type="EMBL" id="KAK7109895.1"/>
    </source>
</evidence>
<dbReference type="SMART" id="SM00544">
    <property type="entry name" value="MA3"/>
    <property type="match status" value="2"/>
</dbReference>
<dbReference type="PANTHER" id="PTHR12626:SF0">
    <property type="entry name" value="PROGRAMMED CELL DEATH PROTEIN 4"/>
    <property type="match status" value="1"/>
</dbReference>